<dbReference type="Gene3D" id="3.40.390.10">
    <property type="entry name" value="Collagenase (Catalytic Domain)"/>
    <property type="match status" value="1"/>
</dbReference>
<dbReference type="PANTHER" id="PTHR10127">
    <property type="entry name" value="DISCOIDIN, CUB, EGF, LAMININ , AND ZINC METALLOPROTEASE DOMAIN CONTAINING"/>
    <property type="match status" value="1"/>
</dbReference>
<dbReference type="PROSITE" id="PS51864">
    <property type="entry name" value="ASTACIN"/>
    <property type="match status" value="1"/>
</dbReference>
<dbReference type="FunFam" id="3.40.390.10:FF:000065">
    <property type="entry name" value="Metalloendopeptidase"/>
    <property type="match status" value="1"/>
</dbReference>
<dbReference type="InterPro" id="IPR001506">
    <property type="entry name" value="Peptidase_M12A"/>
</dbReference>
<feature type="signal peptide" evidence="2">
    <location>
        <begin position="1"/>
        <end position="16"/>
    </location>
</feature>
<evidence type="ECO:0000313" key="5">
    <source>
        <dbReference type="Proteomes" id="UP000324632"/>
    </source>
</evidence>
<evidence type="ECO:0000256" key="2">
    <source>
        <dbReference type="RuleBase" id="RU361183"/>
    </source>
</evidence>
<feature type="chain" id="PRO_5023069780" description="Metalloendopeptidase" evidence="2">
    <location>
        <begin position="17"/>
        <end position="259"/>
    </location>
</feature>
<dbReference type="CDD" id="cd04280">
    <property type="entry name" value="ZnMc_astacin_like"/>
    <property type="match status" value="1"/>
</dbReference>
<dbReference type="PANTHER" id="PTHR10127:SF870">
    <property type="entry name" value="METALLOENDOPEPTIDASE"/>
    <property type="match status" value="1"/>
</dbReference>
<comment type="caution">
    <text evidence="4">The sequence shown here is derived from an EMBL/GenBank/DDBJ whole genome shotgun (WGS) entry which is preliminary data.</text>
</comment>
<dbReference type="EMBL" id="SOYY01000023">
    <property type="protein sequence ID" value="KAA0704329.1"/>
    <property type="molecule type" value="Genomic_DNA"/>
</dbReference>
<dbReference type="GO" id="GO:0004222">
    <property type="term" value="F:metalloendopeptidase activity"/>
    <property type="evidence" value="ECO:0007669"/>
    <property type="project" value="UniProtKB-UniRule"/>
</dbReference>
<dbReference type="InterPro" id="IPR034035">
    <property type="entry name" value="Astacin-like_dom"/>
</dbReference>
<dbReference type="SUPFAM" id="SSF55486">
    <property type="entry name" value="Metalloproteases ('zincins'), catalytic domain"/>
    <property type="match status" value="1"/>
</dbReference>
<dbReference type="Proteomes" id="UP000324632">
    <property type="component" value="Chromosome 23"/>
</dbReference>
<dbReference type="AlphaFoldDB" id="A0A5A9N5R7"/>
<feature type="binding site" evidence="1">
    <location>
        <position position="159"/>
    </location>
    <ligand>
        <name>Zn(2+)</name>
        <dbReference type="ChEBI" id="CHEBI:29105"/>
        <note>catalytic</note>
    </ligand>
</feature>
<organism evidence="4 5">
    <name type="scientific">Triplophysa tibetana</name>
    <dbReference type="NCBI Taxonomy" id="1572043"/>
    <lineage>
        <taxon>Eukaryota</taxon>
        <taxon>Metazoa</taxon>
        <taxon>Chordata</taxon>
        <taxon>Craniata</taxon>
        <taxon>Vertebrata</taxon>
        <taxon>Euteleostomi</taxon>
        <taxon>Actinopterygii</taxon>
        <taxon>Neopterygii</taxon>
        <taxon>Teleostei</taxon>
        <taxon>Ostariophysi</taxon>
        <taxon>Cypriniformes</taxon>
        <taxon>Nemacheilidae</taxon>
        <taxon>Triplophysa</taxon>
    </lineage>
</organism>
<keyword evidence="5" id="KW-1185">Reference proteome</keyword>
<dbReference type="SMART" id="SM00235">
    <property type="entry name" value="ZnMc"/>
    <property type="match status" value="1"/>
</dbReference>
<keyword evidence="1 2" id="KW-0645">Protease</keyword>
<dbReference type="Pfam" id="PF01400">
    <property type="entry name" value="Astacin"/>
    <property type="match status" value="1"/>
</dbReference>
<keyword evidence="1 2" id="KW-0479">Metal-binding</keyword>
<feature type="active site" evidence="1">
    <location>
        <position position="160"/>
    </location>
</feature>
<name>A0A5A9N5R7_9TELE</name>
<dbReference type="InterPro" id="IPR024079">
    <property type="entry name" value="MetalloPept_cat_dom_sf"/>
</dbReference>
<comment type="cofactor">
    <cofactor evidence="1 2">
        <name>Zn(2+)</name>
        <dbReference type="ChEBI" id="CHEBI:29105"/>
    </cofactor>
    <text evidence="1 2">Binds 1 zinc ion per subunit.</text>
</comment>
<keyword evidence="2" id="KW-0732">Signal</keyword>
<sequence>MLLFLVLVGWVCQVWGGPLEKQKTSEIQQEDGYINSLKTQSPLPINGEIADEVENEAVQEGDILLPKDRNAVSSLWPKVGVKVAVPYEIDSDLKDRIQDITDAMAMISDKTCITFHRRTVETDYIYFAHGLWCVSFIGCVGGEQRILIGRACSVGNIIHEILHALGLYHEHSRFDREQYISIMSENIKPGREKSFLVRDGNTLGLPYDLESILHYGSNYFSRNGEPTIVPKDRSVMIGQRTHLSVLDVQKIRKLYKCVR</sequence>
<keyword evidence="1 2" id="KW-0862">Zinc</keyword>
<evidence type="ECO:0000256" key="1">
    <source>
        <dbReference type="PROSITE-ProRule" id="PRU01211"/>
    </source>
</evidence>
<keyword evidence="1 2" id="KW-0482">Metalloprotease</keyword>
<keyword evidence="1 2" id="KW-0378">Hydrolase</keyword>
<feature type="binding site" evidence="1">
    <location>
        <position position="169"/>
    </location>
    <ligand>
        <name>Zn(2+)</name>
        <dbReference type="ChEBI" id="CHEBI:29105"/>
        <note>catalytic</note>
    </ligand>
</feature>
<reference evidence="4 5" key="1">
    <citation type="journal article" date="2019" name="Mol. Ecol. Resour.">
        <title>Chromosome-level genome assembly of Triplophysa tibetana, a fish adapted to the harsh high-altitude environment of the Tibetan Plateau.</title>
        <authorList>
            <person name="Yang X."/>
            <person name="Liu H."/>
            <person name="Ma Z."/>
            <person name="Zou Y."/>
            <person name="Zou M."/>
            <person name="Mao Y."/>
            <person name="Li X."/>
            <person name="Wang H."/>
            <person name="Chen T."/>
            <person name="Wang W."/>
            <person name="Yang R."/>
        </authorList>
    </citation>
    <scope>NUCLEOTIDE SEQUENCE [LARGE SCALE GENOMIC DNA]</scope>
    <source>
        <strain evidence="4">TTIB1903HZAU</strain>
        <tissue evidence="4">Muscle</tissue>
    </source>
</reference>
<feature type="domain" description="Peptidase M12A" evidence="3">
    <location>
        <begin position="70"/>
        <end position="258"/>
    </location>
</feature>
<dbReference type="PRINTS" id="PR00480">
    <property type="entry name" value="ASTACIN"/>
</dbReference>
<evidence type="ECO:0000259" key="3">
    <source>
        <dbReference type="PROSITE" id="PS51864"/>
    </source>
</evidence>
<feature type="binding site" evidence="1">
    <location>
        <position position="163"/>
    </location>
    <ligand>
        <name>Zn(2+)</name>
        <dbReference type="ChEBI" id="CHEBI:29105"/>
        <note>catalytic</note>
    </ligand>
</feature>
<proteinExistence type="predicted"/>
<dbReference type="GO" id="GO:0006508">
    <property type="term" value="P:proteolysis"/>
    <property type="evidence" value="ECO:0007669"/>
    <property type="project" value="UniProtKB-KW"/>
</dbReference>
<protein>
    <recommendedName>
        <fullName evidence="2">Metalloendopeptidase</fullName>
        <ecNumber evidence="2">3.4.24.-</ecNumber>
    </recommendedName>
</protein>
<comment type="caution">
    <text evidence="1">Lacks conserved residue(s) required for the propagation of feature annotation.</text>
</comment>
<accession>A0A5A9N5R7</accession>
<dbReference type="InterPro" id="IPR006026">
    <property type="entry name" value="Peptidase_Metallo"/>
</dbReference>
<dbReference type="GO" id="GO:0008270">
    <property type="term" value="F:zinc ion binding"/>
    <property type="evidence" value="ECO:0007669"/>
    <property type="project" value="UniProtKB-UniRule"/>
</dbReference>
<evidence type="ECO:0000313" key="4">
    <source>
        <dbReference type="EMBL" id="KAA0704329.1"/>
    </source>
</evidence>
<dbReference type="EC" id="3.4.24.-" evidence="2"/>
<gene>
    <name evidence="4" type="ORF">E1301_Tti000028</name>
</gene>